<comment type="caution">
    <text evidence="3">The sequence shown here is derived from an EMBL/GenBank/DDBJ whole genome shotgun (WGS) entry which is preliminary data.</text>
</comment>
<feature type="non-terminal residue" evidence="3">
    <location>
        <position position="227"/>
    </location>
</feature>
<dbReference type="STRING" id="4795.A0A225UI45"/>
<feature type="region of interest" description="Disordered" evidence="1">
    <location>
        <begin position="1"/>
        <end position="42"/>
    </location>
</feature>
<dbReference type="OrthoDB" id="108685at2759"/>
<keyword evidence="4" id="KW-1185">Reference proteome</keyword>
<reference evidence="4" key="1">
    <citation type="submission" date="2017-03" db="EMBL/GenBank/DDBJ databases">
        <title>Phytopthora megakarya and P. palmivora, two closely related causual agents of cacao black pod achieved similar genome size and gene model numbers by different mechanisms.</title>
        <authorList>
            <person name="Ali S."/>
            <person name="Shao J."/>
            <person name="Larry D.J."/>
            <person name="Kronmiller B."/>
            <person name="Shen D."/>
            <person name="Strem M.D."/>
            <person name="Melnick R.L."/>
            <person name="Guiltinan M.J."/>
            <person name="Tyler B.M."/>
            <person name="Meinhardt L.W."/>
            <person name="Bailey B.A."/>
        </authorList>
    </citation>
    <scope>NUCLEOTIDE SEQUENCE [LARGE SCALE GENOMIC DNA]</scope>
    <source>
        <strain evidence="4">zdho120</strain>
    </source>
</reference>
<gene>
    <name evidence="3" type="ORF">PHMEG_00038251</name>
</gene>
<dbReference type="Pfam" id="PF03184">
    <property type="entry name" value="DDE_1"/>
    <property type="match status" value="1"/>
</dbReference>
<evidence type="ECO:0000256" key="1">
    <source>
        <dbReference type="SAM" id="MobiDB-lite"/>
    </source>
</evidence>
<evidence type="ECO:0000313" key="4">
    <source>
        <dbReference type="Proteomes" id="UP000198211"/>
    </source>
</evidence>
<name>A0A225UI45_9STRA</name>
<evidence type="ECO:0000313" key="3">
    <source>
        <dbReference type="EMBL" id="OWY92658.1"/>
    </source>
</evidence>
<dbReference type="AlphaFoldDB" id="A0A225UI45"/>
<dbReference type="Proteomes" id="UP000198211">
    <property type="component" value="Unassembled WGS sequence"/>
</dbReference>
<evidence type="ECO:0000259" key="2">
    <source>
        <dbReference type="Pfam" id="PF03184"/>
    </source>
</evidence>
<feature type="domain" description="DDE-1" evidence="2">
    <location>
        <begin position="43"/>
        <end position="136"/>
    </location>
</feature>
<protein>
    <recommendedName>
        <fullName evidence="2">DDE-1 domain-containing protein</fullName>
    </recommendedName>
</protein>
<proteinExistence type="predicted"/>
<organism evidence="3 4">
    <name type="scientific">Phytophthora megakarya</name>
    <dbReference type="NCBI Taxonomy" id="4795"/>
    <lineage>
        <taxon>Eukaryota</taxon>
        <taxon>Sar</taxon>
        <taxon>Stramenopiles</taxon>
        <taxon>Oomycota</taxon>
        <taxon>Peronosporomycetes</taxon>
        <taxon>Peronosporales</taxon>
        <taxon>Peronosporaceae</taxon>
        <taxon>Phytophthora</taxon>
    </lineage>
</organism>
<dbReference type="EMBL" id="NBNE01017611">
    <property type="protein sequence ID" value="OWY92658.1"/>
    <property type="molecule type" value="Genomic_DNA"/>
</dbReference>
<sequence>MKVRSRSTLDEHTVENAVQEGSPTQGEAAHREASRHETSTPKGFTNAATLVEFFDAHLTRHDVRRPVVLVLDNSSTHLGTGYSILGEISASFELGILLLPLPPNATHLYQPLDGAVFKPFKAMVKTALHAKLLVSSACTISKTDAIGIACNAYRVALTKRPSNAVNGFRTTGLYLPSLVNMQGRLRLFASGGARGNLASGSKGKSRRVTVDYEGRLITKEMLQQGDM</sequence>
<dbReference type="GO" id="GO:0003676">
    <property type="term" value="F:nucleic acid binding"/>
    <property type="evidence" value="ECO:0007669"/>
    <property type="project" value="InterPro"/>
</dbReference>
<feature type="compositionally biased region" description="Basic and acidic residues" evidence="1">
    <location>
        <begin position="28"/>
        <end position="39"/>
    </location>
</feature>
<dbReference type="InterPro" id="IPR004875">
    <property type="entry name" value="DDE_SF_endonuclease_dom"/>
</dbReference>
<accession>A0A225UI45</accession>